<dbReference type="OrthoDB" id="1490711at2"/>
<reference evidence="4" key="1">
    <citation type="submission" date="2016-11" db="EMBL/GenBank/DDBJ databases">
        <authorList>
            <person name="Varghese N."/>
            <person name="Submissions S."/>
        </authorList>
    </citation>
    <scope>NUCLEOTIDE SEQUENCE [LARGE SCALE GENOMIC DNA]</scope>
    <source>
        <strain evidence="4">DSM 15292</strain>
    </source>
</reference>
<keyword evidence="2" id="KW-0472">Membrane</keyword>
<dbReference type="RefSeq" id="WP_074224526.1">
    <property type="nucleotide sequence ID" value="NZ_FSRC01000001.1"/>
</dbReference>
<organism evidence="3 4">
    <name type="scientific">Algoriphagus halophilus</name>
    <dbReference type="NCBI Taxonomy" id="226505"/>
    <lineage>
        <taxon>Bacteria</taxon>
        <taxon>Pseudomonadati</taxon>
        <taxon>Bacteroidota</taxon>
        <taxon>Cytophagia</taxon>
        <taxon>Cytophagales</taxon>
        <taxon>Cyclobacteriaceae</taxon>
        <taxon>Algoriphagus</taxon>
    </lineage>
</organism>
<proteinExistence type="predicted"/>
<accession>A0A1N6E890</accession>
<sequence>MSIALQKTCSLLLLILIGFLLKNRLVKDEHKKGLKTIILDLALPAMIFVALLKIEVDSELMFLPLLILVWNVTMLLTSKFTLPLLGFSKDSAEMRTWLLMIPSLAPGLSCFPFLLEYLGEDALAWGALADIGNKVYVLIFSYLLAMSWYYKHMGLGSRSNGQKVKELILSMFQEPINLVILVALLLLSFGLRLENLPGFISESILMLKDVMTPLVLLFIGVSVILKREQIQSIASVLILRAGFSLVLSAGFIALVDLPSEAAVLLAVVFPLSACSFWPFAHMSAVRHLERDKEIEVEHGTFDLGLGINILAVSLPMSTVLILGVFSSGSYFTVPLHVLTVGSVMILVPLIPRVFSWIRNLEFTIPFLDQKELKDSSAESRS</sequence>
<evidence type="ECO:0000313" key="4">
    <source>
        <dbReference type="Proteomes" id="UP000185221"/>
    </source>
</evidence>
<dbReference type="Proteomes" id="UP000185221">
    <property type="component" value="Unassembled WGS sequence"/>
</dbReference>
<keyword evidence="2" id="KW-1133">Transmembrane helix</keyword>
<dbReference type="AlphaFoldDB" id="A0A1N6E890"/>
<keyword evidence="4" id="KW-1185">Reference proteome</keyword>
<evidence type="ECO:0000313" key="3">
    <source>
        <dbReference type="EMBL" id="SIN79248.1"/>
    </source>
</evidence>
<name>A0A1N6E890_9BACT</name>
<feature type="transmembrane region" description="Helical" evidence="2">
    <location>
        <begin position="135"/>
        <end position="150"/>
    </location>
</feature>
<keyword evidence="2" id="KW-0812">Transmembrane</keyword>
<evidence type="ECO:0008006" key="5">
    <source>
        <dbReference type="Google" id="ProtNLM"/>
    </source>
</evidence>
<feature type="transmembrane region" description="Helical" evidence="2">
    <location>
        <begin position="5"/>
        <end position="21"/>
    </location>
</feature>
<feature type="transmembrane region" description="Helical" evidence="2">
    <location>
        <begin position="60"/>
        <end position="85"/>
    </location>
</feature>
<dbReference type="PANTHER" id="PTHR36838:SF3">
    <property type="entry name" value="TRANSPORTER AUXIN EFFLUX CARRIER EC FAMILY"/>
    <property type="match status" value="1"/>
</dbReference>
<dbReference type="PANTHER" id="PTHR36838">
    <property type="entry name" value="AUXIN EFFLUX CARRIER FAMILY PROTEIN"/>
    <property type="match status" value="1"/>
</dbReference>
<protein>
    <recommendedName>
        <fullName evidence="5">Permease</fullName>
    </recommendedName>
</protein>
<dbReference type="STRING" id="226505.SAMN05444394_1836"/>
<evidence type="ECO:0000256" key="2">
    <source>
        <dbReference type="SAM" id="Phobius"/>
    </source>
</evidence>
<dbReference type="EMBL" id="FSRC01000001">
    <property type="protein sequence ID" value="SIN79248.1"/>
    <property type="molecule type" value="Genomic_DNA"/>
</dbReference>
<evidence type="ECO:0000256" key="1">
    <source>
        <dbReference type="ARBA" id="ARBA00022448"/>
    </source>
</evidence>
<feature type="transmembrane region" description="Helical" evidence="2">
    <location>
        <begin position="331"/>
        <end position="350"/>
    </location>
</feature>
<feature type="transmembrane region" description="Helical" evidence="2">
    <location>
        <begin position="301"/>
        <end position="325"/>
    </location>
</feature>
<feature type="transmembrane region" description="Helical" evidence="2">
    <location>
        <begin position="171"/>
        <end position="191"/>
    </location>
</feature>
<feature type="transmembrane region" description="Helical" evidence="2">
    <location>
        <begin position="261"/>
        <end position="280"/>
    </location>
</feature>
<gene>
    <name evidence="3" type="ORF">SAMN05444394_1836</name>
</gene>
<feature type="transmembrane region" description="Helical" evidence="2">
    <location>
        <begin position="33"/>
        <end position="54"/>
    </location>
</feature>
<keyword evidence="1" id="KW-0813">Transport</keyword>
<feature type="transmembrane region" description="Helical" evidence="2">
    <location>
        <begin position="203"/>
        <end position="225"/>
    </location>
</feature>
<feature type="transmembrane region" description="Helical" evidence="2">
    <location>
        <begin position="237"/>
        <end position="255"/>
    </location>
</feature>
<feature type="transmembrane region" description="Helical" evidence="2">
    <location>
        <begin position="97"/>
        <end position="115"/>
    </location>
</feature>